<comment type="function">
    <text evidence="4">Converts GTP to 7,8-dihydro-D-neopterin 2',3'-cyclic phosphate, the first intermediate in the biosynthesis of coenzyme methanopterin.</text>
</comment>
<dbReference type="PANTHER" id="PTHR36445:SF1">
    <property type="entry name" value="GTP CYCLOHYDROLASE MPTA"/>
    <property type="match status" value="1"/>
</dbReference>
<dbReference type="EC" id="3.5.4.39" evidence="4 5"/>
<dbReference type="Gene3D" id="3.10.270.10">
    <property type="entry name" value="Urate Oxidase"/>
    <property type="match status" value="1"/>
</dbReference>
<comment type="caution">
    <text evidence="6">The sequence shown here is derived from an EMBL/GenBank/DDBJ whole genome shotgun (WGS) entry which is preliminary data.</text>
</comment>
<keyword evidence="3 4" id="KW-0408">Iron</keyword>
<dbReference type="AlphaFoldDB" id="A0AAP2W5P3"/>
<keyword evidence="1 4" id="KW-0479">Metal-binding</keyword>
<gene>
    <name evidence="4" type="primary">mptA</name>
    <name evidence="6" type="ORF">CUJ83_12095</name>
</gene>
<comment type="cofactor">
    <cofactor evidence="4">
        <name>Fe(2+)</name>
        <dbReference type="ChEBI" id="CHEBI:29033"/>
    </cofactor>
    <text evidence="4">Binds 1 Fe(2+) ion per subunit.</text>
</comment>
<dbReference type="PANTHER" id="PTHR36445">
    <property type="entry name" value="GTP CYCLOHYDROLASE MPTA"/>
    <property type="match status" value="1"/>
</dbReference>
<comment type="pathway">
    <text evidence="4">Cofactor biosynthesis; 5,6,7,8-tetrahydromethanopterin biosynthesis.</text>
</comment>
<dbReference type="NCBIfam" id="TIGR00294">
    <property type="entry name" value="GTP cyclohydrolase MptA"/>
    <property type="match status" value="1"/>
</dbReference>
<dbReference type="GO" id="GO:2001118">
    <property type="term" value="P:tetrahydromethanopterin biosynthetic process"/>
    <property type="evidence" value="ECO:0007669"/>
    <property type="project" value="UniProtKB-UniRule"/>
</dbReference>
<dbReference type="HAMAP" id="MF_01527_A">
    <property type="entry name" value="GTP_cyclohydrol_A"/>
    <property type="match status" value="1"/>
</dbReference>
<evidence type="ECO:0000256" key="4">
    <source>
        <dbReference type="HAMAP-Rule" id="MF_01527"/>
    </source>
</evidence>
<accession>A0AAP2W5P3</accession>
<organism evidence="6 7">
    <name type="scientific">Methanooceanicella nereidis</name>
    <dbReference type="NCBI Taxonomy" id="2052831"/>
    <lineage>
        <taxon>Archaea</taxon>
        <taxon>Methanobacteriati</taxon>
        <taxon>Methanobacteriota</taxon>
        <taxon>Stenosarchaea group</taxon>
        <taxon>Methanomicrobia</taxon>
        <taxon>Methanocellales</taxon>
        <taxon>Methanocellaceae</taxon>
        <taxon>Methanooceanicella</taxon>
    </lineage>
</organism>
<dbReference type="Proteomes" id="UP001320159">
    <property type="component" value="Unassembled WGS sequence"/>
</dbReference>
<dbReference type="InterPro" id="IPR022840">
    <property type="entry name" value="GTP_cyclohydrolase_MptA"/>
</dbReference>
<evidence type="ECO:0000313" key="7">
    <source>
        <dbReference type="Proteomes" id="UP001320159"/>
    </source>
</evidence>
<evidence type="ECO:0000256" key="5">
    <source>
        <dbReference type="NCBIfam" id="TIGR00294"/>
    </source>
</evidence>
<evidence type="ECO:0000256" key="3">
    <source>
        <dbReference type="ARBA" id="ARBA00023004"/>
    </source>
</evidence>
<feature type="site" description="May be catalytically important" evidence="4">
    <location>
        <position position="161"/>
    </location>
</feature>
<dbReference type="GO" id="GO:0003934">
    <property type="term" value="F:GTP cyclohydrolase I activity"/>
    <property type="evidence" value="ECO:0007669"/>
    <property type="project" value="InterPro"/>
</dbReference>
<comment type="similarity">
    <text evidence="4">Belongs to the GTP cyclohydrolase IV family.</text>
</comment>
<evidence type="ECO:0000256" key="1">
    <source>
        <dbReference type="ARBA" id="ARBA00022723"/>
    </source>
</evidence>
<dbReference type="Pfam" id="PF02649">
    <property type="entry name" value="GCHY-1"/>
    <property type="match status" value="1"/>
</dbReference>
<evidence type="ECO:0000313" key="6">
    <source>
        <dbReference type="EMBL" id="MCD1295740.1"/>
    </source>
</evidence>
<comment type="catalytic activity">
    <reaction evidence="4">
        <text>GTP + H2O = 7,8-dihydroneopterin 2',3'-cyclic phosphate + formate + diphosphate + H(+)</text>
        <dbReference type="Rhea" id="RHEA:25860"/>
        <dbReference type="ChEBI" id="CHEBI:15377"/>
        <dbReference type="ChEBI" id="CHEBI:15378"/>
        <dbReference type="ChEBI" id="CHEBI:15740"/>
        <dbReference type="ChEBI" id="CHEBI:33019"/>
        <dbReference type="ChEBI" id="CHEBI:37565"/>
        <dbReference type="ChEBI" id="CHEBI:58854"/>
        <dbReference type="EC" id="3.5.4.39"/>
    </reaction>
</comment>
<keyword evidence="7" id="KW-1185">Reference proteome</keyword>
<dbReference type="GO" id="GO:0005506">
    <property type="term" value="F:iron ion binding"/>
    <property type="evidence" value="ECO:0007669"/>
    <property type="project" value="UniProtKB-UniRule"/>
</dbReference>
<keyword evidence="2 4" id="KW-0378">Hydrolase</keyword>
<evidence type="ECO:0000256" key="2">
    <source>
        <dbReference type="ARBA" id="ARBA00022801"/>
    </source>
</evidence>
<dbReference type="EMBL" id="PGCK01000010">
    <property type="protein sequence ID" value="MCD1295740.1"/>
    <property type="molecule type" value="Genomic_DNA"/>
</dbReference>
<protein>
    <recommendedName>
        <fullName evidence="4 5">GTP cyclohydrolase MptA</fullName>
        <ecNumber evidence="4 5">3.5.4.39</ecNumber>
    </recommendedName>
    <alternativeName>
        <fullName evidence="4">GTP cyclohydrolase IV</fullName>
    </alternativeName>
</protein>
<dbReference type="InterPro" id="IPR003801">
    <property type="entry name" value="GTP_cyclohydrolase_FolE2/MptA"/>
</dbReference>
<sequence>MIIMILPDVQATRSEVAINLSRVGVTNVKKLVKVARENKRPIILISTFNMYVDLPSERRGANLSRNFEVIDEVLEEAVKSPVFEIEDLCGEVARRLLKRHEYATRSEVHMDSEYIVKRKTPMSEMKSQKVVKVFAKAMAERDDNIRVRKVIGADVVGITACPCAQEAMKEEAKKELQDLGIEQSKIDAFLNKIPMATHNQRGHGIVSIEVTGDHEVSLNKLIDIIEHSMSTMNYELLKRLDEHQVVKNAHCNPKFVEDCVRDMARRLVSGFTELPDESVITIKQINEESIHQHNAFAELKTTMGKMRAELKEQQQLEQEGNQVKITCGCKD</sequence>
<name>A0AAP2W5P3_9EURY</name>
<dbReference type="GO" id="GO:0044682">
    <property type="term" value="F:GTP cyclohydrolase IV activity"/>
    <property type="evidence" value="ECO:0007669"/>
    <property type="project" value="UniProtKB-UniRule"/>
</dbReference>
<proteinExistence type="inferred from homology"/>
<comment type="subunit">
    <text evidence="4">Homodimer.</text>
</comment>
<reference evidence="6 7" key="1">
    <citation type="submission" date="2017-11" db="EMBL/GenBank/DDBJ databases">
        <title>Isolation and Characterization of Family Methanocellaceae Species from Potential Methane Hydrate Area Offshore Southwestern Taiwan.</title>
        <authorList>
            <person name="Zhang W.-L."/>
            <person name="Chen W.-C."/>
            <person name="Lai M.-C."/>
            <person name="Chen S.-C."/>
        </authorList>
    </citation>
    <scope>NUCLEOTIDE SEQUENCE [LARGE SCALE GENOMIC DNA]</scope>
    <source>
        <strain evidence="6 7">CWC-04</strain>
    </source>
</reference>